<name>A0A9N8QJR6_9BASI</name>
<accession>A0A9N8QJR6</accession>
<feature type="domain" description="Tc1-like transposase DDE" evidence="1">
    <location>
        <begin position="2"/>
        <end position="65"/>
    </location>
</feature>
<gene>
    <name evidence="2" type="ORF">JKILLFL_G9682</name>
</gene>
<dbReference type="Proteomes" id="UP000836404">
    <property type="component" value="Unassembled WGS sequence"/>
</dbReference>
<dbReference type="InterPro" id="IPR036397">
    <property type="entry name" value="RNaseH_sf"/>
</dbReference>
<dbReference type="Gene3D" id="3.30.420.10">
    <property type="entry name" value="Ribonuclease H-like superfamily/Ribonuclease H"/>
    <property type="match status" value="1"/>
</dbReference>
<comment type="caution">
    <text evidence="2">The sequence shown here is derived from an EMBL/GenBank/DDBJ whole genome shotgun (WGS) entry which is preliminary data.</text>
</comment>
<protein>
    <recommendedName>
        <fullName evidence="1">Tc1-like transposase DDE domain-containing protein</fullName>
    </recommendedName>
</protein>
<evidence type="ECO:0000313" key="3">
    <source>
        <dbReference type="Proteomes" id="UP000836404"/>
    </source>
</evidence>
<dbReference type="GO" id="GO:0003676">
    <property type="term" value="F:nucleic acid binding"/>
    <property type="evidence" value="ECO:0007669"/>
    <property type="project" value="InterPro"/>
</dbReference>
<dbReference type="PANTHER" id="PTHR46564:SF1">
    <property type="entry name" value="TRANSPOSASE"/>
    <property type="match status" value="1"/>
</dbReference>
<proteinExistence type="predicted"/>
<keyword evidence="3" id="KW-1185">Reference proteome</keyword>
<evidence type="ECO:0000313" key="2">
    <source>
        <dbReference type="EMBL" id="CAD6956245.1"/>
    </source>
</evidence>
<dbReference type="Pfam" id="PF13358">
    <property type="entry name" value="DDE_3"/>
    <property type="match status" value="1"/>
</dbReference>
<reference evidence="2 3" key="1">
    <citation type="submission" date="2020-10" db="EMBL/GenBank/DDBJ databases">
        <authorList>
            <person name="Sedaghatjoo S."/>
        </authorList>
    </citation>
    <scope>NUCLEOTIDE SEQUENCE [LARGE SCALE GENOMIC DNA]</scope>
    <source>
        <strain evidence="2 3">LLFL</strain>
    </source>
</reference>
<evidence type="ECO:0000259" key="1">
    <source>
        <dbReference type="Pfam" id="PF13358"/>
    </source>
</evidence>
<sequence>MRPFPQHNSVLVLDNASIHHAQEIRSLVEDDFGCRIEFLSPYSPDYNPIERAFSKIKSSFRRQQAVHAKAEDFYAATRTITRQDCIAWTRLAGYPF</sequence>
<dbReference type="EMBL" id="CAJHJF010006387">
    <property type="protein sequence ID" value="CAD6956245.1"/>
    <property type="molecule type" value="Genomic_DNA"/>
</dbReference>
<dbReference type="PANTHER" id="PTHR46564">
    <property type="entry name" value="TRANSPOSASE"/>
    <property type="match status" value="1"/>
</dbReference>
<dbReference type="InterPro" id="IPR038717">
    <property type="entry name" value="Tc1-like_DDE_dom"/>
</dbReference>
<dbReference type="AlphaFoldDB" id="A0A9N8QJR6"/>
<organism evidence="2 3">
    <name type="scientific">Tilletia laevis</name>
    <dbReference type="NCBI Taxonomy" id="157183"/>
    <lineage>
        <taxon>Eukaryota</taxon>
        <taxon>Fungi</taxon>
        <taxon>Dikarya</taxon>
        <taxon>Basidiomycota</taxon>
        <taxon>Ustilaginomycotina</taxon>
        <taxon>Exobasidiomycetes</taxon>
        <taxon>Tilletiales</taxon>
        <taxon>Tilletiaceae</taxon>
        <taxon>Tilletia</taxon>
    </lineage>
</organism>